<dbReference type="EMBL" id="SDIL01000014">
    <property type="protein sequence ID" value="RXK40786.1"/>
    <property type="molecule type" value="Genomic_DNA"/>
</dbReference>
<dbReference type="AlphaFoldDB" id="A0A4Q1BS22"/>
<dbReference type="SUPFAM" id="SSF50630">
    <property type="entry name" value="Acid proteases"/>
    <property type="match status" value="1"/>
</dbReference>
<protein>
    <recommendedName>
        <fullName evidence="4">Peptidase A1 domain-containing protein</fullName>
    </recommendedName>
</protein>
<dbReference type="GO" id="GO:0006508">
    <property type="term" value="P:proteolysis"/>
    <property type="evidence" value="ECO:0007669"/>
    <property type="project" value="InterPro"/>
</dbReference>
<feature type="region of interest" description="Disordered" evidence="2">
    <location>
        <begin position="306"/>
        <end position="326"/>
    </location>
</feature>
<dbReference type="InParanoid" id="A0A4Q1BS22"/>
<dbReference type="InterPro" id="IPR033121">
    <property type="entry name" value="PEPTIDASE_A1"/>
</dbReference>
<proteinExistence type="inferred from homology"/>
<organism evidence="5 6">
    <name type="scientific">Tremella mesenterica</name>
    <name type="common">Jelly fungus</name>
    <dbReference type="NCBI Taxonomy" id="5217"/>
    <lineage>
        <taxon>Eukaryota</taxon>
        <taxon>Fungi</taxon>
        <taxon>Dikarya</taxon>
        <taxon>Basidiomycota</taxon>
        <taxon>Agaricomycotina</taxon>
        <taxon>Tremellomycetes</taxon>
        <taxon>Tremellales</taxon>
        <taxon>Tremellaceae</taxon>
        <taxon>Tremella</taxon>
    </lineage>
</organism>
<keyword evidence="6" id="KW-1185">Reference proteome</keyword>
<dbReference type="InterPro" id="IPR034164">
    <property type="entry name" value="Pepsin-like_dom"/>
</dbReference>
<feature type="region of interest" description="Disordered" evidence="2">
    <location>
        <begin position="585"/>
        <end position="612"/>
    </location>
</feature>
<evidence type="ECO:0000313" key="6">
    <source>
        <dbReference type="Proteomes" id="UP000289152"/>
    </source>
</evidence>
<dbReference type="Pfam" id="PF00026">
    <property type="entry name" value="Asp"/>
    <property type="match status" value="2"/>
</dbReference>
<feature type="region of interest" description="Disordered" evidence="2">
    <location>
        <begin position="245"/>
        <end position="278"/>
    </location>
</feature>
<comment type="caution">
    <text evidence="5">The sequence shown here is derived from an EMBL/GenBank/DDBJ whole genome shotgun (WGS) entry which is preliminary data.</text>
</comment>
<comment type="similarity">
    <text evidence="1">Belongs to the peptidase A1 family.</text>
</comment>
<dbReference type="Gene3D" id="2.40.70.10">
    <property type="entry name" value="Acid Proteases"/>
    <property type="match status" value="2"/>
</dbReference>
<feature type="domain" description="Peptidase A1" evidence="4">
    <location>
        <begin position="107"/>
        <end position="577"/>
    </location>
</feature>
<dbReference type="PROSITE" id="PS51767">
    <property type="entry name" value="PEPTIDASE_A1"/>
    <property type="match status" value="1"/>
</dbReference>
<feature type="region of interest" description="Disordered" evidence="2">
    <location>
        <begin position="375"/>
        <end position="421"/>
    </location>
</feature>
<feature type="compositionally biased region" description="Low complexity" evidence="2">
    <location>
        <begin position="308"/>
        <end position="322"/>
    </location>
</feature>
<accession>A0A4Q1BS22</accession>
<dbReference type="VEuPathDB" id="FungiDB:TREMEDRAFT_24726"/>
<dbReference type="CDD" id="cd05471">
    <property type="entry name" value="pepsin_like"/>
    <property type="match status" value="1"/>
</dbReference>
<gene>
    <name evidence="5" type="ORF">M231_01845</name>
</gene>
<name>A0A4Q1BS22_TREME</name>
<dbReference type="PRINTS" id="PR00792">
    <property type="entry name" value="PEPSIN"/>
</dbReference>
<feature type="chain" id="PRO_5020434973" description="Peptidase A1 domain-containing protein" evidence="3">
    <location>
        <begin position="20"/>
        <end position="730"/>
    </location>
</feature>
<sequence>MLHPIRVLVLLSILNFSLASPPLVHRPREPQKPSKDLVDRRVETVLRRRGDVIYRPRRRSISREKRDVPSLGWGKEVRLERREGKKRWKRDLGNGSIIDLGTTQDTYILPVSIGSSPTTYPVQLDLGSSDLLLASTLCSNTNVCPAPAAAYPFYDVKKYSSTYQTLGGNSTTWRARFGDGTQASGIIAGETVWLGDLQLDGQVFGLINATNLTLSSQQMSGILGLGFPRLSTLSRVILSGQAATSSSSASPSLSSSNIASSSSSTSTSSSPSSTPASLTYRPTVMEHLAQGILPYPVFGLALGPPPVTSSSTSSSASASPSSRYSRGMGLTLGGVSEGYFSNDTASGRTISDIEWHDVVPFGVSFNTSAFDPISSATTSSGSSLTPTSPSGSDESTGSRTVTSSSGNSRRDSDTSDYPTTSEELQGEEYIFWALELQNISVNGTVITPNSTYSGQGLGSIAILDVGSNGIYGPQQDVERIFSNMQDARVVNDGMWAVPCNTRMTLGFSFGGRYIQLQPSEWMYAQVSGSSFCLAWPMARPDQGDGIDWSFGTPFLRKVYTVFSYGINNVQAPLIGFLPLTSPSSSSTSTSTSSTSSTSPSSNAPSASSITSVDPNSPIPTIILPLSLTQTVQTRLPNDLLPNPSYSTVSYIWSTPTPTPGQLQAQGLGNNSVYTIEDVPIISYAVSSANNTLHPGSTQGDSQPSGDFQLNRGISLMTLMMIVGLTTLSLS</sequence>
<reference evidence="5 6" key="1">
    <citation type="submission" date="2016-06" db="EMBL/GenBank/DDBJ databases">
        <title>Evolution of pathogenesis and genome organization in the Tremellales.</title>
        <authorList>
            <person name="Cuomo C."/>
            <person name="Litvintseva A."/>
            <person name="Heitman J."/>
            <person name="Chen Y."/>
            <person name="Sun S."/>
            <person name="Springer D."/>
            <person name="Dromer F."/>
            <person name="Young S."/>
            <person name="Zeng Q."/>
            <person name="Chapman S."/>
            <person name="Gujja S."/>
            <person name="Saif S."/>
            <person name="Birren B."/>
        </authorList>
    </citation>
    <scope>NUCLEOTIDE SEQUENCE [LARGE SCALE GENOMIC DNA]</scope>
    <source>
        <strain evidence="5 6">ATCC 28783</strain>
    </source>
</reference>
<evidence type="ECO:0000256" key="2">
    <source>
        <dbReference type="SAM" id="MobiDB-lite"/>
    </source>
</evidence>
<keyword evidence="3" id="KW-0732">Signal</keyword>
<evidence type="ECO:0000256" key="3">
    <source>
        <dbReference type="SAM" id="SignalP"/>
    </source>
</evidence>
<dbReference type="InterPro" id="IPR021109">
    <property type="entry name" value="Peptidase_aspartic_dom_sf"/>
</dbReference>
<dbReference type="PANTHER" id="PTHR47966:SF74">
    <property type="entry name" value="AGR407CP"/>
    <property type="match status" value="1"/>
</dbReference>
<feature type="compositionally biased region" description="Low complexity" evidence="2">
    <location>
        <begin position="375"/>
        <end position="407"/>
    </location>
</feature>
<dbReference type="InterPro" id="IPR001461">
    <property type="entry name" value="Aspartic_peptidase_A1"/>
</dbReference>
<dbReference type="Proteomes" id="UP000289152">
    <property type="component" value="Unassembled WGS sequence"/>
</dbReference>
<dbReference type="GO" id="GO:0004190">
    <property type="term" value="F:aspartic-type endopeptidase activity"/>
    <property type="evidence" value="ECO:0007669"/>
    <property type="project" value="InterPro"/>
</dbReference>
<dbReference type="PANTHER" id="PTHR47966">
    <property type="entry name" value="BETA-SITE APP-CLEAVING ENZYME, ISOFORM A-RELATED"/>
    <property type="match status" value="1"/>
</dbReference>
<evidence type="ECO:0000313" key="5">
    <source>
        <dbReference type="EMBL" id="RXK40786.1"/>
    </source>
</evidence>
<dbReference type="OrthoDB" id="771136at2759"/>
<feature type="signal peptide" evidence="3">
    <location>
        <begin position="1"/>
        <end position="19"/>
    </location>
</feature>
<evidence type="ECO:0000259" key="4">
    <source>
        <dbReference type="PROSITE" id="PS51767"/>
    </source>
</evidence>
<evidence type="ECO:0000256" key="1">
    <source>
        <dbReference type="ARBA" id="ARBA00007447"/>
    </source>
</evidence>
<feature type="compositionally biased region" description="Low complexity" evidence="2">
    <location>
        <begin position="585"/>
        <end position="611"/>
    </location>
</feature>